<dbReference type="InterPro" id="IPR019004">
    <property type="entry name" value="YqeY/Aim41"/>
</dbReference>
<gene>
    <name evidence="1" type="ORF">A2898_00800</name>
</gene>
<comment type="caution">
    <text evidence="1">The sequence shown here is derived from an EMBL/GenBank/DDBJ whole genome shotgun (WGS) entry which is preliminary data.</text>
</comment>
<name>A0A1G2B1L5_9BACT</name>
<dbReference type="InterPro" id="IPR042184">
    <property type="entry name" value="YqeY/Aim41_N"/>
</dbReference>
<evidence type="ECO:0000313" key="2">
    <source>
        <dbReference type="Proteomes" id="UP000179164"/>
    </source>
</evidence>
<dbReference type="EMBL" id="MHKE01000016">
    <property type="protein sequence ID" value="OGY83044.1"/>
    <property type="molecule type" value="Genomic_DNA"/>
</dbReference>
<dbReference type="Gene3D" id="1.10.10.410">
    <property type="match status" value="1"/>
</dbReference>
<protein>
    <recommendedName>
        <fullName evidence="3">Glutamyl-tRNA amidotransferase</fullName>
    </recommendedName>
</protein>
<organism evidence="1 2">
    <name type="scientific">Candidatus Kerfeldbacteria bacterium RIFCSPLOWO2_01_FULL_48_11</name>
    <dbReference type="NCBI Taxonomy" id="1798543"/>
    <lineage>
        <taxon>Bacteria</taxon>
        <taxon>Candidatus Kerfeldiibacteriota</taxon>
    </lineage>
</organism>
<dbReference type="STRING" id="1798543.A2898_00800"/>
<dbReference type="InterPro" id="IPR003789">
    <property type="entry name" value="Asn/Gln_tRNA_amidoTrase-B-like"/>
</dbReference>
<dbReference type="InterPro" id="IPR023168">
    <property type="entry name" value="GatB_Yqey_C_2"/>
</dbReference>
<dbReference type="Proteomes" id="UP000179164">
    <property type="component" value="Unassembled WGS sequence"/>
</dbReference>
<dbReference type="Pfam" id="PF09424">
    <property type="entry name" value="YqeY"/>
    <property type="match status" value="1"/>
</dbReference>
<dbReference type="Gene3D" id="1.10.1510.10">
    <property type="entry name" value="Uncharacterised protein YqeY/AIM41 PF09424, N-terminal domain"/>
    <property type="match status" value="1"/>
</dbReference>
<dbReference type="GO" id="GO:0016884">
    <property type="term" value="F:carbon-nitrogen ligase activity, with glutamine as amido-N-donor"/>
    <property type="evidence" value="ECO:0007669"/>
    <property type="project" value="InterPro"/>
</dbReference>
<evidence type="ECO:0008006" key="3">
    <source>
        <dbReference type="Google" id="ProtNLM"/>
    </source>
</evidence>
<reference evidence="1 2" key="1">
    <citation type="journal article" date="2016" name="Nat. Commun.">
        <title>Thousands of microbial genomes shed light on interconnected biogeochemical processes in an aquifer system.</title>
        <authorList>
            <person name="Anantharaman K."/>
            <person name="Brown C.T."/>
            <person name="Hug L.A."/>
            <person name="Sharon I."/>
            <person name="Castelle C.J."/>
            <person name="Probst A.J."/>
            <person name="Thomas B.C."/>
            <person name="Singh A."/>
            <person name="Wilkins M.J."/>
            <person name="Karaoz U."/>
            <person name="Brodie E.L."/>
            <person name="Williams K.H."/>
            <person name="Hubbard S.S."/>
            <person name="Banfield J.F."/>
        </authorList>
    </citation>
    <scope>NUCLEOTIDE SEQUENCE [LARGE SCALE GENOMIC DNA]</scope>
</reference>
<evidence type="ECO:0000313" key="1">
    <source>
        <dbReference type="EMBL" id="OGY83044.1"/>
    </source>
</evidence>
<dbReference type="PANTHER" id="PTHR28055">
    <property type="entry name" value="ALTERED INHERITANCE OF MITOCHONDRIA PROTEIN 41, MITOCHONDRIAL"/>
    <property type="match status" value="1"/>
</dbReference>
<dbReference type="PANTHER" id="PTHR28055:SF1">
    <property type="entry name" value="ALTERED INHERITANCE OF MITOCHONDRIA PROTEIN 41, MITOCHONDRIAL"/>
    <property type="match status" value="1"/>
</dbReference>
<sequence>MSITDSIQADMKAAARARDAQKLVTLRMLSASLHNAKIEKKESLNDEDVVRVLQREAKKRSEAAQAFDSGERSELAEKERTELTLIQKYLPAQLSKEQVALAVTEVLATMENPVFGTVMKKVMQKLTGQADGKLVSEVVKERLAPSP</sequence>
<dbReference type="SUPFAM" id="SSF89095">
    <property type="entry name" value="GatB/YqeY motif"/>
    <property type="match status" value="1"/>
</dbReference>
<accession>A0A1G2B1L5</accession>
<proteinExistence type="predicted"/>
<dbReference type="AlphaFoldDB" id="A0A1G2B1L5"/>